<evidence type="ECO:0000313" key="6">
    <source>
        <dbReference type="Ensembl" id="ENSLACP00000003732.1"/>
    </source>
</evidence>
<dbReference type="Ensembl" id="ENSLACT00000003766.1">
    <property type="protein sequence ID" value="ENSLACP00000003732.1"/>
    <property type="gene ID" value="ENSLACG00000003324.1"/>
</dbReference>
<evidence type="ECO:0000256" key="5">
    <source>
        <dbReference type="SAM" id="MobiDB-lite"/>
    </source>
</evidence>
<dbReference type="PRINTS" id="PR00190">
    <property type="entry name" value="ACTIN"/>
</dbReference>
<dbReference type="PANTHER" id="PTHR11937">
    <property type="entry name" value="ACTIN"/>
    <property type="match status" value="1"/>
</dbReference>
<dbReference type="SUPFAM" id="SSF53067">
    <property type="entry name" value="Actin-like ATPase domain"/>
    <property type="match status" value="2"/>
</dbReference>
<reference evidence="6" key="2">
    <citation type="submission" date="2025-08" db="UniProtKB">
        <authorList>
            <consortium name="Ensembl"/>
        </authorList>
    </citation>
    <scope>IDENTIFICATION</scope>
</reference>
<dbReference type="AlphaFoldDB" id="H3A261"/>
<feature type="region of interest" description="Disordered" evidence="5">
    <location>
        <begin position="1"/>
        <end position="20"/>
    </location>
</feature>
<dbReference type="FunFam" id="3.90.640.10:FF:000007">
    <property type="entry name" value="Actin like 7B"/>
    <property type="match status" value="1"/>
</dbReference>
<reference evidence="6" key="3">
    <citation type="submission" date="2025-09" db="UniProtKB">
        <authorList>
            <consortium name="Ensembl"/>
        </authorList>
    </citation>
    <scope>IDENTIFICATION</scope>
</reference>
<dbReference type="FunCoup" id="H3A261">
    <property type="interactions" value="12"/>
</dbReference>
<dbReference type="Pfam" id="PF00022">
    <property type="entry name" value="Actin"/>
    <property type="match status" value="1"/>
</dbReference>
<dbReference type="Gene3D" id="3.30.420.40">
    <property type="match status" value="2"/>
</dbReference>
<protein>
    <submittedName>
        <fullName evidence="6">Actin like 7A</fullName>
    </submittedName>
</protein>
<keyword evidence="3" id="KW-0963">Cytoplasm</keyword>
<comment type="similarity">
    <text evidence="2 4">Belongs to the actin family.</text>
</comment>
<dbReference type="GeneTree" id="ENSGT00940000162158"/>
<dbReference type="InterPro" id="IPR043129">
    <property type="entry name" value="ATPase_NBD"/>
</dbReference>
<accession>H3A261</accession>
<evidence type="ECO:0000256" key="4">
    <source>
        <dbReference type="RuleBase" id="RU000487"/>
    </source>
</evidence>
<dbReference type="Bgee" id="ENSLACG00000003324">
    <property type="expression patterns" value="Expressed in chordate pharynx"/>
</dbReference>
<dbReference type="CDD" id="cd10214">
    <property type="entry name" value="ASKHA_NBD_ACTL7"/>
    <property type="match status" value="1"/>
</dbReference>
<feature type="region of interest" description="Disordered" evidence="5">
    <location>
        <begin position="31"/>
        <end position="52"/>
    </location>
</feature>
<dbReference type="OMA" id="DMWEYLF"/>
<evidence type="ECO:0000313" key="7">
    <source>
        <dbReference type="Proteomes" id="UP000008672"/>
    </source>
</evidence>
<dbReference type="GO" id="GO:0005856">
    <property type="term" value="C:cytoskeleton"/>
    <property type="evidence" value="ECO:0007669"/>
    <property type="project" value="UniProtKB-SubCell"/>
</dbReference>
<sequence>MASRSSASTPKPVAITAVPQKGPAKLAKLVKVSAPERPSTPPNGGPDKTTKDATVHGCKIVKETRAVIIDVGTGYCKAGFAGQPRPSCIVSSTVGKHPQKSAKTGDNRKETFIGKEIQSRSDLIFECPLRHGIVTDWDSVQALWNYIFETEMKILPEEHAVLVSDPPLSPTTNREKYAELMFENFCIPAMYIAYQSVLALYSYGKTTGLVVDSGHGVSYVVPVHEGYNMPSITNRADYGGADLNNYLLKLLTEIGYRLTDRQLYIVEDIKKKCCYTSIDLEYDMSLKPSDYIVDYELPDGQLISLDKERFRCPEALFNPALIGFKEPGLHILAMSSINRCDAALKAEMFKNILLSGGSTLFDGFPERFQKEIHILAPHGNALISASSERKFAVWTGGSILASLKSFQQLWVRKREYDERGPFVIYRKC</sequence>
<reference evidence="7" key="1">
    <citation type="submission" date="2011-08" db="EMBL/GenBank/DDBJ databases">
        <title>The draft genome of Latimeria chalumnae.</title>
        <authorList>
            <person name="Di Palma F."/>
            <person name="Alfoldi J."/>
            <person name="Johnson J."/>
            <person name="Berlin A."/>
            <person name="Gnerre S."/>
            <person name="Jaffe D."/>
            <person name="MacCallum I."/>
            <person name="Young S."/>
            <person name="Walker B.J."/>
            <person name="Lander E."/>
            <person name="Lindblad-Toh K."/>
        </authorList>
    </citation>
    <scope>NUCLEOTIDE SEQUENCE [LARGE SCALE GENOMIC DNA]</scope>
    <source>
        <strain evidence="7">Wild caught</strain>
    </source>
</reference>
<gene>
    <name evidence="6" type="primary">ACTL7A</name>
</gene>
<dbReference type="InParanoid" id="H3A261"/>
<dbReference type="STRING" id="7897.ENSLACP00000003732"/>
<dbReference type="HOGENOM" id="CLU_027965_0_2_1"/>
<dbReference type="EMBL" id="AFYH01236971">
    <property type="status" value="NOT_ANNOTATED_CDS"/>
    <property type="molecule type" value="Genomic_DNA"/>
</dbReference>
<comment type="subcellular location">
    <subcellularLocation>
        <location evidence="1">Cytoplasm</location>
        <location evidence="1">Cytoskeleton</location>
    </subcellularLocation>
</comment>
<evidence type="ECO:0000256" key="2">
    <source>
        <dbReference type="ARBA" id="ARBA00006752"/>
    </source>
</evidence>
<dbReference type="InterPro" id="IPR004000">
    <property type="entry name" value="Actin"/>
</dbReference>
<evidence type="ECO:0000256" key="1">
    <source>
        <dbReference type="ARBA" id="ARBA00004245"/>
    </source>
</evidence>
<name>H3A261_LATCH</name>
<proteinExistence type="inferred from homology"/>
<dbReference type="Proteomes" id="UP000008672">
    <property type="component" value="Unassembled WGS sequence"/>
</dbReference>
<keyword evidence="7" id="KW-1185">Reference proteome</keyword>
<dbReference type="eggNOG" id="KOG0676">
    <property type="taxonomic scope" value="Eukaryota"/>
</dbReference>
<dbReference type="Gene3D" id="3.90.640.10">
    <property type="entry name" value="Actin, Chain A, domain 4"/>
    <property type="match status" value="1"/>
</dbReference>
<evidence type="ECO:0000256" key="3">
    <source>
        <dbReference type="ARBA" id="ARBA00023212"/>
    </source>
</evidence>
<organism evidence="6 7">
    <name type="scientific">Latimeria chalumnae</name>
    <name type="common">Coelacanth</name>
    <dbReference type="NCBI Taxonomy" id="7897"/>
    <lineage>
        <taxon>Eukaryota</taxon>
        <taxon>Metazoa</taxon>
        <taxon>Chordata</taxon>
        <taxon>Craniata</taxon>
        <taxon>Vertebrata</taxon>
        <taxon>Euteleostomi</taxon>
        <taxon>Coelacanthiformes</taxon>
        <taxon>Coelacanthidae</taxon>
        <taxon>Latimeria</taxon>
    </lineage>
</organism>
<dbReference type="SMART" id="SM00268">
    <property type="entry name" value="ACTIN"/>
    <property type="match status" value="1"/>
</dbReference>
<keyword evidence="3" id="KW-0206">Cytoskeleton</keyword>
<dbReference type="FunFam" id="3.30.420.40:FF:000050">
    <property type="entry name" value="Actin, alpha skeletal muscle"/>
    <property type="match status" value="1"/>
</dbReference>